<evidence type="ECO:0000313" key="2">
    <source>
        <dbReference type="EMBL" id="KAG5571789.1"/>
    </source>
</evidence>
<organism evidence="2 3">
    <name type="scientific">Solanum commersonii</name>
    <name type="common">Commerson's wild potato</name>
    <name type="synonym">Commerson's nightshade</name>
    <dbReference type="NCBI Taxonomy" id="4109"/>
    <lineage>
        <taxon>Eukaryota</taxon>
        <taxon>Viridiplantae</taxon>
        <taxon>Streptophyta</taxon>
        <taxon>Embryophyta</taxon>
        <taxon>Tracheophyta</taxon>
        <taxon>Spermatophyta</taxon>
        <taxon>Magnoliopsida</taxon>
        <taxon>eudicotyledons</taxon>
        <taxon>Gunneridae</taxon>
        <taxon>Pentapetalae</taxon>
        <taxon>asterids</taxon>
        <taxon>lamiids</taxon>
        <taxon>Solanales</taxon>
        <taxon>Solanaceae</taxon>
        <taxon>Solanoideae</taxon>
        <taxon>Solaneae</taxon>
        <taxon>Solanum</taxon>
    </lineage>
</organism>
<name>A0A9J5W861_SOLCO</name>
<feature type="region of interest" description="Disordered" evidence="1">
    <location>
        <begin position="24"/>
        <end position="47"/>
    </location>
</feature>
<evidence type="ECO:0000256" key="1">
    <source>
        <dbReference type="SAM" id="MobiDB-lite"/>
    </source>
</evidence>
<keyword evidence="3" id="KW-1185">Reference proteome</keyword>
<feature type="region of interest" description="Disordered" evidence="1">
    <location>
        <begin position="98"/>
        <end position="125"/>
    </location>
</feature>
<gene>
    <name evidence="2" type="ORF">H5410_061555</name>
</gene>
<reference evidence="2 3" key="1">
    <citation type="submission" date="2020-09" db="EMBL/GenBank/DDBJ databases">
        <title>De no assembly of potato wild relative species, Solanum commersonii.</title>
        <authorList>
            <person name="Cho K."/>
        </authorList>
    </citation>
    <scope>NUCLEOTIDE SEQUENCE [LARGE SCALE GENOMIC DNA]</scope>
    <source>
        <strain evidence="2">LZ3.2</strain>
        <tissue evidence="2">Leaf</tissue>
    </source>
</reference>
<feature type="compositionally biased region" description="Polar residues" evidence="1">
    <location>
        <begin position="36"/>
        <end position="47"/>
    </location>
</feature>
<accession>A0A9J5W861</accession>
<feature type="compositionally biased region" description="Basic and acidic residues" evidence="1">
    <location>
        <begin position="98"/>
        <end position="119"/>
    </location>
</feature>
<comment type="caution">
    <text evidence="2">The sequence shown here is derived from an EMBL/GenBank/DDBJ whole genome shotgun (WGS) entry which is preliminary data.</text>
</comment>
<dbReference type="Proteomes" id="UP000824120">
    <property type="component" value="Chromosome 12"/>
</dbReference>
<sequence>MKVWPPLFLATASNFTAITTPVASEQKAPSGEANALRTTGGTTSQLPNTDLVVNVQTSYSSFSRNVERSYNVFCRIQGRQPSQILKLLLIGKTPAIKEDIKSNHEGKSPAIKEDNKSNFEDASPE</sequence>
<dbReference type="EMBL" id="JACXVP010000012">
    <property type="protein sequence ID" value="KAG5571789.1"/>
    <property type="molecule type" value="Genomic_DNA"/>
</dbReference>
<evidence type="ECO:0000313" key="3">
    <source>
        <dbReference type="Proteomes" id="UP000824120"/>
    </source>
</evidence>
<dbReference type="AlphaFoldDB" id="A0A9J5W861"/>
<protein>
    <submittedName>
        <fullName evidence="2">Uncharacterized protein</fullName>
    </submittedName>
</protein>
<proteinExistence type="predicted"/>